<reference evidence="2 3" key="1">
    <citation type="journal article" date="2021" name="Commun. Biol.">
        <title>The genome of Shorea leprosula (Dipterocarpaceae) highlights the ecological relevance of drought in aseasonal tropical rainforests.</title>
        <authorList>
            <person name="Ng K.K.S."/>
            <person name="Kobayashi M.J."/>
            <person name="Fawcett J.A."/>
            <person name="Hatakeyama M."/>
            <person name="Paape T."/>
            <person name="Ng C.H."/>
            <person name="Ang C.C."/>
            <person name="Tnah L.H."/>
            <person name="Lee C.T."/>
            <person name="Nishiyama T."/>
            <person name="Sese J."/>
            <person name="O'Brien M.J."/>
            <person name="Copetti D."/>
            <person name="Mohd Noor M.I."/>
            <person name="Ong R.C."/>
            <person name="Putra M."/>
            <person name="Sireger I.Z."/>
            <person name="Indrioko S."/>
            <person name="Kosugi Y."/>
            <person name="Izuno A."/>
            <person name="Isagi Y."/>
            <person name="Lee S.L."/>
            <person name="Shimizu K.K."/>
        </authorList>
    </citation>
    <scope>NUCLEOTIDE SEQUENCE [LARGE SCALE GENOMIC DNA]</scope>
    <source>
        <strain evidence="2">214</strain>
    </source>
</reference>
<name>A0AAV5JFW6_9ROSI</name>
<keyword evidence="1" id="KW-0812">Transmembrane</keyword>
<feature type="transmembrane region" description="Helical" evidence="1">
    <location>
        <begin position="409"/>
        <end position="429"/>
    </location>
</feature>
<evidence type="ECO:0008006" key="4">
    <source>
        <dbReference type="Google" id="ProtNLM"/>
    </source>
</evidence>
<evidence type="ECO:0000313" key="3">
    <source>
        <dbReference type="Proteomes" id="UP001054252"/>
    </source>
</evidence>
<dbReference type="PANTHER" id="PTHR21477:SF12">
    <property type="entry name" value="PROTEIN PHLOEM PROTEIN 2-LIKE A10"/>
    <property type="match status" value="1"/>
</dbReference>
<evidence type="ECO:0000256" key="1">
    <source>
        <dbReference type="SAM" id="Phobius"/>
    </source>
</evidence>
<sequence length="431" mass="47135">MDLQLANKALSLSQRKRKWLIVLAVCGVSGYGVYKVYHLPSVVKKRGRLMKLFGSVFSLAELMSDSAETISVVSKDLKEFLQSDSDQIPNSLKQISKIARSEDFSESLIRVTEALTVGILSGYKLESRNSNRLATGPANSCFTDRMMDRIFSNAGTGFVSVMVGSFARNLVLGFYSKEGAANGLSGNGGVNVSQCVSGSSDVPKWVNLLYDDKCKGLMADCIQKFVSTAVAVYLDKTMDINTYDELFAGLTNPKHQHNVRDILVSVCNGAVETLVRTSHQVLTSSDSNSKSISSSRCAIIDQGEDAGEISDDCFEQEASLNQMRKGSSFDGVQNGGWVYKVTSTLAVPSNRKFVLDMTGRVTFETIRSIVEFLLWKLSDGLKRSYNVVHEEVVDRGLEVIRYVGAKSSVIVTICLALYLHVVGGTRVLLRA</sequence>
<accession>A0AAV5JFW6</accession>
<dbReference type="EMBL" id="BPVZ01000032">
    <property type="protein sequence ID" value="GKV10397.1"/>
    <property type="molecule type" value="Genomic_DNA"/>
</dbReference>
<keyword evidence="3" id="KW-1185">Reference proteome</keyword>
<proteinExistence type="predicted"/>
<dbReference type="Proteomes" id="UP001054252">
    <property type="component" value="Unassembled WGS sequence"/>
</dbReference>
<keyword evidence="1" id="KW-1133">Transmembrane helix</keyword>
<comment type="caution">
    <text evidence="2">The sequence shown here is derived from an EMBL/GenBank/DDBJ whole genome shotgun (WGS) entry which is preliminary data.</text>
</comment>
<organism evidence="2 3">
    <name type="scientific">Rubroshorea leprosula</name>
    <dbReference type="NCBI Taxonomy" id="152421"/>
    <lineage>
        <taxon>Eukaryota</taxon>
        <taxon>Viridiplantae</taxon>
        <taxon>Streptophyta</taxon>
        <taxon>Embryophyta</taxon>
        <taxon>Tracheophyta</taxon>
        <taxon>Spermatophyta</taxon>
        <taxon>Magnoliopsida</taxon>
        <taxon>eudicotyledons</taxon>
        <taxon>Gunneridae</taxon>
        <taxon>Pentapetalae</taxon>
        <taxon>rosids</taxon>
        <taxon>malvids</taxon>
        <taxon>Malvales</taxon>
        <taxon>Dipterocarpaceae</taxon>
        <taxon>Rubroshorea</taxon>
    </lineage>
</organism>
<feature type="transmembrane region" description="Helical" evidence="1">
    <location>
        <begin position="20"/>
        <end position="37"/>
    </location>
</feature>
<keyword evidence="1" id="KW-0472">Membrane</keyword>
<dbReference type="AlphaFoldDB" id="A0AAV5JFW6"/>
<dbReference type="PANTHER" id="PTHR21477">
    <property type="entry name" value="ZGC:172139"/>
    <property type="match status" value="1"/>
</dbReference>
<evidence type="ECO:0000313" key="2">
    <source>
        <dbReference type="EMBL" id="GKV10397.1"/>
    </source>
</evidence>
<dbReference type="InterPro" id="IPR019141">
    <property type="entry name" value="DUF2045"/>
</dbReference>
<protein>
    <recommendedName>
        <fullName evidence="4">Protein PHLOEM PROTEIN 2-LIKE A10</fullName>
    </recommendedName>
</protein>
<gene>
    <name evidence="2" type="ORF">SLEP1_g21768</name>
</gene>